<feature type="transmembrane region" description="Helical" evidence="2">
    <location>
        <begin position="60"/>
        <end position="83"/>
    </location>
</feature>
<dbReference type="EMBL" id="LKCW01000054">
    <property type="protein sequence ID" value="KPM42093.1"/>
    <property type="molecule type" value="Genomic_DNA"/>
</dbReference>
<evidence type="ECO:0000256" key="1">
    <source>
        <dbReference type="SAM" id="MobiDB-lite"/>
    </source>
</evidence>
<dbReference type="InterPro" id="IPR058502">
    <property type="entry name" value="PLL-like_beta-prop"/>
</dbReference>
<dbReference type="Proteomes" id="UP000050424">
    <property type="component" value="Unassembled WGS sequence"/>
</dbReference>
<evidence type="ECO:0000313" key="4">
    <source>
        <dbReference type="EMBL" id="KPM42093.1"/>
    </source>
</evidence>
<dbReference type="SUPFAM" id="SSF89372">
    <property type="entry name" value="Fucose-specific lectin"/>
    <property type="match status" value="1"/>
</dbReference>
<evidence type="ECO:0000313" key="5">
    <source>
        <dbReference type="Proteomes" id="UP000050424"/>
    </source>
</evidence>
<dbReference type="Pfam" id="PF26607">
    <property type="entry name" value="DUF8189"/>
    <property type="match status" value="1"/>
</dbReference>
<accession>A0A0P7BG14</accession>
<proteinExistence type="predicted"/>
<sequence length="443" mass="48286">MAQVSPEHVSDAPPQYVDVVASPPPAYVKNEPATNANPAVTLPTIETAPPKTLHRKKRPWILSAVVMLALIALTVGLCVRLIANQHKSNDPSNHSTSDDDYDDDSSPDPDDDHPRSLCSGTICPQVITTAEFGGRLHIFIRTADNHIAHNSGGRGKMAFEFPTTWHDLGATAGKIISQPAAIAWKLNGTPRLSIFASASLTTSQPVLCRVGDGADQRIDLWVTDADSHEIKQQSWDVDADSWAVDDGFADINGTGPARTAPAVFCRRNNVKHDVVWYGREDGGALWYRGYNSTSRKWEEPRDFGGKFLGDPALFTQAKRQGRLDFFGVQDNHEVYHFSRTDDEFSELESLGGNVTSTPSIVGSVTGLAGTFDMVALGSDGNTRHMYYDQTSQSNKWENIYLTSIGAPALAMHGRYTIVLLLLREDGIYWATTSAGGSWVGVVS</sequence>
<evidence type="ECO:0000259" key="3">
    <source>
        <dbReference type="Pfam" id="PF26607"/>
    </source>
</evidence>
<dbReference type="OrthoDB" id="5039202at2759"/>
<dbReference type="AlphaFoldDB" id="A0A0P7BG14"/>
<protein>
    <recommendedName>
        <fullName evidence="3">PLL-like beta propeller domain-containing protein</fullName>
    </recommendedName>
</protein>
<keyword evidence="5" id="KW-1185">Reference proteome</keyword>
<gene>
    <name evidence="4" type="ORF">AK830_g4459</name>
</gene>
<organism evidence="4 5">
    <name type="scientific">Neonectria ditissima</name>
    <dbReference type="NCBI Taxonomy" id="78410"/>
    <lineage>
        <taxon>Eukaryota</taxon>
        <taxon>Fungi</taxon>
        <taxon>Dikarya</taxon>
        <taxon>Ascomycota</taxon>
        <taxon>Pezizomycotina</taxon>
        <taxon>Sordariomycetes</taxon>
        <taxon>Hypocreomycetidae</taxon>
        <taxon>Hypocreales</taxon>
        <taxon>Nectriaceae</taxon>
        <taxon>Neonectria</taxon>
    </lineage>
</organism>
<keyword evidence="2" id="KW-1133">Transmembrane helix</keyword>
<name>A0A0P7BG14_9HYPO</name>
<comment type="caution">
    <text evidence="4">The sequence shown here is derived from an EMBL/GenBank/DDBJ whole genome shotgun (WGS) entry which is preliminary data.</text>
</comment>
<feature type="region of interest" description="Disordered" evidence="1">
    <location>
        <begin position="86"/>
        <end position="118"/>
    </location>
</feature>
<reference evidence="4 5" key="1">
    <citation type="submission" date="2015-09" db="EMBL/GenBank/DDBJ databases">
        <title>Draft genome of a European isolate of the apple canker pathogen Neonectria ditissima.</title>
        <authorList>
            <person name="Gomez-Cortecero A."/>
            <person name="Harrison R.J."/>
            <person name="Armitage A.D."/>
        </authorList>
    </citation>
    <scope>NUCLEOTIDE SEQUENCE [LARGE SCALE GENOMIC DNA]</scope>
    <source>
        <strain evidence="4 5">R09/05</strain>
    </source>
</reference>
<keyword evidence="2" id="KW-0472">Membrane</keyword>
<dbReference type="STRING" id="78410.A0A0P7BG14"/>
<feature type="compositionally biased region" description="Acidic residues" evidence="1">
    <location>
        <begin position="98"/>
        <end position="111"/>
    </location>
</feature>
<feature type="domain" description="PLL-like beta propeller" evidence="3">
    <location>
        <begin position="210"/>
        <end position="398"/>
    </location>
</feature>
<evidence type="ECO:0000256" key="2">
    <source>
        <dbReference type="SAM" id="Phobius"/>
    </source>
</evidence>
<keyword evidence="2" id="KW-0812">Transmembrane</keyword>
<dbReference type="Gene3D" id="2.120.10.70">
    <property type="entry name" value="Fucose-specific lectin"/>
    <property type="match status" value="1"/>
</dbReference>